<dbReference type="EMBL" id="JBELPZ010000012">
    <property type="protein sequence ID" value="MFL9845098.1"/>
    <property type="molecule type" value="Genomic_DNA"/>
</dbReference>
<dbReference type="Proteomes" id="UP001629156">
    <property type="component" value="Unassembled WGS sequence"/>
</dbReference>
<dbReference type="Pfam" id="PF06167">
    <property type="entry name" value="Peptidase_M90"/>
    <property type="match status" value="1"/>
</dbReference>
<proteinExistence type="predicted"/>
<dbReference type="Gene3D" id="1.10.472.150">
    <property type="entry name" value="Glucose-regulated metallo-peptidase M90, N-terminal domain"/>
    <property type="match status" value="1"/>
</dbReference>
<dbReference type="PANTHER" id="PTHR30164:SF2">
    <property type="entry name" value="PROTEIN MTFA"/>
    <property type="match status" value="1"/>
</dbReference>
<dbReference type="InterPro" id="IPR024079">
    <property type="entry name" value="MetalloPept_cat_dom_sf"/>
</dbReference>
<dbReference type="InterPro" id="IPR010384">
    <property type="entry name" value="MtfA_fam"/>
</dbReference>
<reference evidence="1 2" key="1">
    <citation type="submission" date="2024-06" db="EMBL/GenBank/DDBJ databases">
        <authorList>
            <person name="Kaempfer P."/>
            <person name="Viver T."/>
        </authorList>
    </citation>
    <scope>NUCLEOTIDE SEQUENCE [LARGE SCALE GENOMIC DNA]</scope>
    <source>
        <strain evidence="1 2">ST-119</strain>
    </source>
</reference>
<sequence length="259" mass="30157">MEIYIISAIFIALALYIYSKTRRRKQEPFPKKWHKLLLDNVHFYSSLSKEKQLVFQNRMMQFLSEVYIESVGFTLTDLDKVFVACSAVIPVFGFDEWHYNNLSGVLLYPDHFNNDMEFDSKAESRSIGGIVGNGRLENQMIFSRKALYSGFLNKTDKNNTGIHEFVHLIDKMDGIVDGIPEALIPHQYAMPWLKLIHKEIEAINDDKSDIRQYGGTNQAEFFAVASEYFFERPDLLRVKHPELYKMMKECFNQKPQSAT</sequence>
<dbReference type="InterPro" id="IPR042252">
    <property type="entry name" value="MtfA_N"/>
</dbReference>
<dbReference type="PANTHER" id="PTHR30164">
    <property type="entry name" value="MTFA PEPTIDASE"/>
    <property type="match status" value="1"/>
</dbReference>
<keyword evidence="2" id="KW-1185">Reference proteome</keyword>
<dbReference type="CDD" id="cd20169">
    <property type="entry name" value="Peptidase_M90_mtfA"/>
    <property type="match status" value="1"/>
</dbReference>
<dbReference type="RefSeq" id="WP_408085366.1">
    <property type="nucleotide sequence ID" value="NZ_JBELPZ010000012.1"/>
</dbReference>
<evidence type="ECO:0000313" key="1">
    <source>
        <dbReference type="EMBL" id="MFL9845098.1"/>
    </source>
</evidence>
<comment type="caution">
    <text evidence="1">The sequence shown here is derived from an EMBL/GenBank/DDBJ whole genome shotgun (WGS) entry which is preliminary data.</text>
</comment>
<dbReference type="Gene3D" id="3.40.390.10">
    <property type="entry name" value="Collagenase (Catalytic Domain)"/>
    <property type="match status" value="1"/>
</dbReference>
<accession>A0ABW8YXW2</accession>
<gene>
    <name evidence="1" type="ORF">ABS766_11765</name>
</gene>
<name>A0ABW8YXW2_9FLAO</name>
<dbReference type="SUPFAM" id="SSF55486">
    <property type="entry name" value="Metalloproteases ('zincins'), catalytic domain"/>
    <property type="match status" value="1"/>
</dbReference>
<organism evidence="1 2">
    <name type="scientific">Flavobacterium rhizosphaerae</name>
    <dbReference type="NCBI Taxonomy" id="3163298"/>
    <lineage>
        <taxon>Bacteria</taxon>
        <taxon>Pseudomonadati</taxon>
        <taxon>Bacteroidota</taxon>
        <taxon>Flavobacteriia</taxon>
        <taxon>Flavobacteriales</taxon>
        <taxon>Flavobacteriaceae</taxon>
        <taxon>Flavobacterium</taxon>
    </lineage>
</organism>
<protein>
    <submittedName>
        <fullName evidence="1">M90 family metallopeptidase</fullName>
    </submittedName>
</protein>
<evidence type="ECO:0000313" key="2">
    <source>
        <dbReference type="Proteomes" id="UP001629156"/>
    </source>
</evidence>